<dbReference type="InterPro" id="IPR000253">
    <property type="entry name" value="FHA_dom"/>
</dbReference>
<dbReference type="EMBL" id="KL197731">
    <property type="protein sequence ID" value="KDQ53952.1"/>
    <property type="molecule type" value="Genomic_DNA"/>
</dbReference>
<feature type="compositionally biased region" description="Basic and acidic residues" evidence="1">
    <location>
        <begin position="42"/>
        <end position="54"/>
    </location>
</feature>
<evidence type="ECO:0000256" key="1">
    <source>
        <dbReference type="SAM" id="MobiDB-lite"/>
    </source>
</evidence>
<dbReference type="SMART" id="SM00240">
    <property type="entry name" value="FHA"/>
    <property type="match status" value="1"/>
</dbReference>
<feature type="region of interest" description="Disordered" evidence="1">
    <location>
        <begin position="122"/>
        <end position="144"/>
    </location>
</feature>
<dbReference type="Gene3D" id="2.60.200.20">
    <property type="match status" value="1"/>
</dbReference>
<dbReference type="OrthoDB" id="687730at2759"/>
<proteinExistence type="predicted"/>
<feature type="compositionally biased region" description="Polar residues" evidence="1">
    <location>
        <begin position="26"/>
        <end position="40"/>
    </location>
</feature>
<dbReference type="SUPFAM" id="SSF49879">
    <property type="entry name" value="SMAD/FHA domain"/>
    <property type="match status" value="1"/>
</dbReference>
<sequence length="291" mass="30922">MIPLFLFTQRHHILGFFLRRRPRGTSSSKLQLQLPNQQPHSPYEDQPHSPREDQPQSPVPSPPSPGPEHGTSPAAVAAGGIQASVSQNSGQVQQGQPQAQSSGCVAAGLAQTLRRTRSAGALPMSGAAQAASATSPNPNGATHTFVPALSAIPRSNLTPPQTGTTQSYRIRLVPQVDTIRFDPISRDLKLGDAPLRIGRFTDSLGSDVEVSNALGSNKLVFKSKVVSRSHAEIWVEGGGRWWIKDTKSASGTFLRRVRLSPAGTESRVHEIRDGGCCAVGYGLSGRGGGYL</sequence>
<reference evidence="4" key="1">
    <citation type="journal article" date="2014" name="Proc. Natl. Acad. Sci. U.S.A.">
        <title>Extensive sampling of basidiomycete genomes demonstrates inadequacy of the white-rot/brown-rot paradigm for wood decay fungi.</title>
        <authorList>
            <person name="Riley R."/>
            <person name="Salamov A.A."/>
            <person name="Brown D.W."/>
            <person name="Nagy L.G."/>
            <person name="Floudas D."/>
            <person name="Held B.W."/>
            <person name="Levasseur A."/>
            <person name="Lombard V."/>
            <person name="Morin E."/>
            <person name="Otillar R."/>
            <person name="Lindquist E.A."/>
            <person name="Sun H."/>
            <person name="LaButti K.M."/>
            <person name="Schmutz J."/>
            <person name="Jabbour D."/>
            <person name="Luo H."/>
            <person name="Baker S.E."/>
            <person name="Pisabarro A.G."/>
            <person name="Walton J.D."/>
            <person name="Blanchette R.A."/>
            <person name="Henrissat B."/>
            <person name="Martin F."/>
            <person name="Cullen D."/>
            <person name="Hibbett D.S."/>
            <person name="Grigoriev I.V."/>
        </authorList>
    </citation>
    <scope>NUCLEOTIDE SEQUENCE [LARGE SCALE GENOMIC DNA]</scope>
    <source>
        <strain evidence="4">MUCL 33604</strain>
    </source>
</reference>
<evidence type="ECO:0000259" key="2">
    <source>
        <dbReference type="PROSITE" id="PS50006"/>
    </source>
</evidence>
<dbReference type="PANTHER" id="PTHR15715">
    <property type="entry name" value="CENTROSOMAL PROTEIN OF 170 KDA"/>
    <property type="match status" value="1"/>
</dbReference>
<accession>A0A067PRN3</accession>
<dbReference type="Pfam" id="PF00498">
    <property type="entry name" value="FHA"/>
    <property type="match status" value="1"/>
</dbReference>
<dbReference type="AlphaFoldDB" id="A0A067PRN3"/>
<keyword evidence="4" id="KW-1185">Reference proteome</keyword>
<feature type="region of interest" description="Disordered" evidence="1">
    <location>
        <begin position="26"/>
        <end position="74"/>
    </location>
</feature>
<feature type="compositionally biased region" description="Pro residues" evidence="1">
    <location>
        <begin position="57"/>
        <end position="66"/>
    </location>
</feature>
<dbReference type="PROSITE" id="PS50006">
    <property type="entry name" value="FHA_DOMAIN"/>
    <property type="match status" value="1"/>
</dbReference>
<feature type="compositionally biased region" description="Polar residues" evidence="1">
    <location>
        <begin position="131"/>
        <end position="142"/>
    </location>
</feature>
<organism evidence="3 4">
    <name type="scientific">Jaapia argillacea MUCL 33604</name>
    <dbReference type="NCBI Taxonomy" id="933084"/>
    <lineage>
        <taxon>Eukaryota</taxon>
        <taxon>Fungi</taxon>
        <taxon>Dikarya</taxon>
        <taxon>Basidiomycota</taxon>
        <taxon>Agaricomycotina</taxon>
        <taxon>Agaricomycetes</taxon>
        <taxon>Agaricomycetidae</taxon>
        <taxon>Jaapiales</taxon>
        <taxon>Jaapiaceae</taxon>
        <taxon>Jaapia</taxon>
    </lineage>
</organism>
<evidence type="ECO:0000313" key="3">
    <source>
        <dbReference type="EMBL" id="KDQ53952.1"/>
    </source>
</evidence>
<feature type="domain" description="FHA" evidence="2">
    <location>
        <begin position="195"/>
        <end position="259"/>
    </location>
</feature>
<dbReference type="InterPro" id="IPR008984">
    <property type="entry name" value="SMAD_FHA_dom_sf"/>
</dbReference>
<dbReference type="PANTHER" id="PTHR15715:SF37">
    <property type="entry name" value="LD47843P"/>
    <property type="match status" value="1"/>
</dbReference>
<dbReference type="Proteomes" id="UP000027265">
    <property type="component" value="Unassembled WGS sequence"/>
</dbReference>
<gene>
    <name evidence="3" type="ORF">JAAARDRAFT_418897</name>
</gene>
<protein>
    <recommendedName>
        <fullName evidence="2">FHA domain-containing protein</fullName>
    </recommendedName>
</protein>
<dbReference type="InterPro" id="IPR051176">
    <property type="entry name" value="Cent_Immune-Sig_Mod"/>
</dbReference>
<name>A0A067PRN3_9AGAM</name>
<dbReference type="STRING" id="933084.A0A067PRN3"/>
<evidence type="ECO:0000313" key="4">
    <source>
        <dbReference type="Proteomes" id="UP000027265"/>
    </source>
</evidence>
<dbReference type="HOGENOM" id="CLU_956648_0_0_1"/>
<dbReference type="InParanoid" id="A0A067PRN3"/>